<dbReference type="RefSeq" id="WP_128195158.1">
    <property type="nucleotide sequence ID" value="NZ_SACT01000001.1"/>
</dbReference>
<keyword evidence="1" id="KW-0175">Coiled coil</keyword>
<evidence type="ECO:0000313" key="3">
    <source>
        <dbReference type="EMBL" id="RVT53717.1"/>
    </source>
</evidence>
<keyword evidence="4" id="KW-1185">Reference proteome</keyword>
<proteinExistence type="predicted"/>
<dbReference type="Proteomes" id="UP000288178">
    <property type="component" value="Unassembled WGS sequence"/>
</dbReference>
<reference evidence="3 4" key="1">
    <citation type="submission" date="2019-01" db="EMBL/GenBank/DDBJ databases">
        <authorList>
            <person name="Chen W.-M."/>
        </authorList>
    </citation>
    <scope>NUCLEOTIDE SEQUENCE [LARGE SCALE GENOMIC DNA]</scope>
    <source>
        <strain evidence="3 4">ICH-3</strain>
    </source>
</reference>
<dbReference type="EMBL" id="SACT01000001">
    <property type="protein sequence ID" value="RVT53717.1"/>
    <property type="molecule type" value="Genomic_DNA"/>
</dbReference>
<feature type="region of interest" description="Disordered" evidence="2">
    <location>
        <begin position="254"/>
        <end position="293"/>
    </location>
</feature>
<evidence type="ECO:0000256" key="2">
    <source>
        <dbReference type="SAM" id="MobiDB-lite"/>
    </source>
</evidence>
<dbReference type="OrthoDB" id="8902323at2"/>
<feature type="coiled-coil region" evidence="1">
    <location>
        <begin position="220"/>
        <end position="247"/>
    </location>
</feature>
<comment type="caution">
    <text evidence="3">The sequence shown here is derived from an EMBL/GenBank/DDBJ whole genome shotgun (WGS) entry which is preliminary data.</text>
</comment>
<feature type="compositionally biased region" description="Low complexity" evidence="2">
    <location>
        <begin position="254"/>
        <end position="270"/>
    </location>
</feature>
<protein>
    <submittedName>
        <fullName evidence="3">Uncharacterized protein</fullName>
    </submittedName>
</protein>
<accession>A0A437JZY1</accession>
<gene>
    <name evidence="3" type="ORF">ENE75_02150</name>
</gene>
<dbReference type="AlphaFoldDB" id="A0A437JZY1"/>
<evidence type="ECO:0000256" key="1">
    <source>
        <dbReference type="SAM" id="Coils"/>
    </source>
</evidence>
<evidence type="ECO:0000313" key="4">
    <source>
        <dbReference type="Proteomes" id="UP000288178"/>
    </source>
</evidence>
<organism evidence="3 4">
    <name type="scientific">Rubrivivax albus</name>
    <dbReference type="NCBI Taxonomy" id="2499835"/>
    <lineage>
        <taxon>Bacteria</taxon>
        <taxon>Pseudomonadati</taxon>
        <taxon>Pseudomonadota</taxon>
        <taxon>Betaproteobacteria</taxon>
        <taxon>Burkholderiales</taxon>
        <taxon>Sphaerotilaceae</taxon>
        <taxon>Rubrivivax</taxon>
    </lineage>
</organism>
<name>A0A437JZY1_9BURK</name>
<sequence length="351" mass="39190">MAHTIVDAFGFEQPMPALTLSAPAGWRVEGSVRWDRWSRCWADQNKMHFVASAPDGRQRFEFIPGGIWQWHPQWASMPQLAQQQMQRTGCQPRPLTDGRSFMQAYVQALRPGAEVTTLAIDRADTDKLMRQLAAQPVHPGHRRWGEAWAVRLRYAGDGGQTVHEHLSTGLVFELMPSMSMDGSPAQMLVGTAVGTGSSLAVGREPDLALTRRIADSVHLQPEYLQRLQQHQRQMADLQAAALQRERQAFMAAQAARASAQRTSGSTGSSSVLDSNHESWKRRQGWKDAGQAKVVDATHERSAWTTTDGGVQYLPQRYQRAYQLPGEQYVGSNDAFFNPMQGTALRPHTYGR</sequence>